<evidence type="ECO:0000256" key="1">
    <source>
        <dbReference type="ARBA" id="ARBA00022884"/>
    </source>
</evidence>
<dbReference type="Pfam" id="PF00076">
    <property type="entry name" value="RRM_1"/>
    <property type="match status" value="1"/>
</dbReference>
<dbReference type="GO" id="GO:0005686">
    <property type="term" value="C:U2 snRNP"/>
    <property type="evidence" value="ECO:0007669"/>
    <property type="project" value="TreeGrafter"/>
</dbReference>
<dbReference type="PANTHER" id="PTHR45880:SF1">
    <property type="entry name" value="RNA-BINDING MOTIF PROTEIN, X-LINKED 2"/>
    <property type="match status" value="1"/>
</dbReference>
<dbReference type="InterPro" id="IPR051847">
    <property type="entry name" value="RNA_proc/Spliceosome_comp"/>
</dbReference>
<dbReference type="PANTHER" id="PTHR45880">
    <property type="entry name" value="RNA-BINDING MOTIF PROTEIN, X-LINKED 2"/>
    <property type="match status" value="1"/>
</dbReference>
<proteinExistence type="predicted"/>
<dbReference type="CDD" id="cd12411">
    <property type="entry name" value="RRM_ist3_like"/>
    <property type="match status" value="1"/>
</dbReference>
<accession>A0A6A7C229</accession>
<reference evidence="5" key="1">
    <citation type="journal article" date="2020" name="Stud. Mycol.">
        <title>101 Dothideomycetes genomes: a test case for predicting lifestyles and emergence of pathogens.</title>
        <authorList>
            <person name="Haridas S."/>
            <person name="Albert R."/>
            <person name="Binder M."/>
            <person name="Bloem J."/>
            <person name="Labutti K."/>
            <person name="Salamov A."/>
            <person name="Andreopoulos B."/>
            <person name="Baker S."/>
            <person name="Barry K."/>
            <person name="Bills G."/>
            <person name="Bluhm B."/>
            <person name="Cannon C."/>
            <person name="Castanera R."/>
            <person name="Culley D."/>
            <person name="Daum C."/>
            <person name="Ezra D."/>
            <person name="Gonzalez J."/>
            <person name="Henrissat B."/>
            <person name="Kuo A."/>
            <person name="Liang C."/>
            <person name="Lipzen A."/>
            <person name="Lutzoni F."/>
            <person name="Magnuson J."/>
            <person name="Mondo S."/>
            <person name="Nolan M."/>
            <person name="Ohm R."/>
            <person name="Pangilinan J."/>
            <person name="Park H.-J."/>
            <person name="Ramirez L."/>
            <person name="Alfaro M."/>
            <person name="Sun H."/>
            <person name="Tritt A."/>
            <person name="Yoshinaga Y."/>
            <person name="Zwiers L.-H."/>
            <person name="Turgeon B."/>
            <person name="Goodwin S."/>
            <person name="Spatafora J."/>
            <person name="Crous P."/>
            <person name="Grigoriev I."/>
        </authorList>
    </citation>
    <scope>NUCLEOTIDE SEQUENCE</scope>
    <source>
        <strain evidence="5">CBS 480.64</strain>
    </source>
</reference>
<name>A0A6A7C229_9PEZI</name>
<dbReference type="EMBL" id="MU005978">
    <property type="protein sequence ID" value="KAF2860748.1"/>
    <property type="molecule type" value="Genomic_DNA"/>
</dbReference>
<feature type="compositionally biased region" description="Basic and acidic residues" evidence="3">
    <location>
        <begin position="158"/>
        <end position="179"/>
    </location>
</feature>
<dbReference type="PROSITE" id="PS50102">
    <property type="entry name" value="RRM"/>
    <property type="match status" value="1"/>
</dbReference>
<dbReference type="Gene3D" id="3.30.70.330">
    <property type="match status" value="1"/>
</dbReference>
<evidence type="ECO:0000256" key="3">
    <source>
        <dbReference type="SAM" id="MobiDB-lite"/>
    </source>
</evidence>
<gene>
    <name evidence="5" type="ORF">K470DRAFT_246666</name>
</gene>
<evidence type="ECO:0000313" key="6">
    <source>
        <dbReference type="Proteomes" id="UP000799421"/>
    </source>
</evidence>
<evidence type="ECO:0000259" key="4">
    <source>
        <dbReference type="PROSITE" id="PS50102"/>
    </source>
</evidence>
<keyword evidence="1 2" id="KW-0694">RNA-binding</keyword>
<dbReference type="AlphaFoldDB" id="A0A6A7C229"/>
<organism evidence="5 6">
    <name type="scientific">Piedraia hortae CBS 480.64</name>
    <dbReference type="NCBI Taxonomy" id="1314780"/>
    <lineage>
        <taxon>Eukaryota</taxon>
        <taxon>Fungi</taxon>
        <taxon>Dikarya</taxon>
        <taxon>Ascomycota</taxon>
        <taxon>Pezizomycotina</taxon>
        <taxon>Dothideomycetes</taxon>
        <taxon>Dothideomycetidae</taxon>
        <taxon>Capnodiales</taxon>
        <taxon>Piedraiaceae</taxon>
        <taxon>Piedraia</taxon>
    </lineage>
</organism>
<evidence type="ECO:0000256" key="2">
    <source>
        <dbReference type="PROSITE-ProRule" id="PRU00176"/>
    </source>
</evidence>
<feature type="domain" description="RRM" evidence="4">
    <location>
        <begin position="35"/>
        <end position="113"/>
    </location>
</feature>
<dbReference type="SMART" id="SM00360">
    <property type="entry name" value="RRM"/>
    <property type="match status" value="1"/>
</dbReference>
<protein>
    <submittedName>
        <fullName evidence="5">RNA-binding domain-containing protein</fullName>
    </submittedName>
</protein>
<dbReference type="GO" id="GO:0071011">
    <property type="term" value="C:precatalytic spliceosome"/>
    <property type="evidence" value="ECO:0007669"/>
    <property type="project" value="TreeGrafter"/>
</dbReference>
<feature type="region of interest" description="Disordered" evidence="3">
    <location>
        <begin position="117"/>
        <end position="227"/>
    </location>
</feature>
<dbReference type="SUPFAM" id="SSF54928">
    <property type="entry name" value="RNA-binding domain, RBD"/>
    <property type="match status" value="1"/>
</dbReference>
<dbReference type="InterPro" id="IPR035979">
    <property type="entry name" value="RBD_domain_sf"/>
</dbReference>
<sequence length="227" mass="25880">MPPGGSKSIAALNKAELAACVAPSASWHTDYRDTAYIYIGNLPHALSEGDIITIFSQYGRPVHIHLARDKETGKSRGFAWLKYYDQRSTDLAVDNLDGADVLGRGIKVDHARYKLKEGERETVGETDQEDEGGSDGRGGTPERRVEDVDNEDPMMGYLRERERERKGRDALRKRGGRDASRRRRTEKGRDESRRRRRRRRSTSPLGSSDSDERGYRRRRRRSDSIDS</sequence>
<dbReference type="InterPro" id="IPR000504">
    <property type="entry name" value="RRM_dom"/>
</dbReference>
<dbReference type="InterPro" id="IPR012677">
    <property type="entry name" value="Nucleotide-bd_a/b_plait_sf"/>
</dbReference>
<dbReference type="OrthoDB" id="2573941at2759"/>
<dbReference type="GO" id="GO:0000398">
    <property type="term" value="P:mRNA splicing, via spliceosome"/>
    <property type="evidence" value="ECO:0007669"/>
    <property type="project" value="InterPro"/>
</dbReference>
<dbReference type="InterPro" id="IPR045844">
    <property type="entry name" value="RRM_Ist3-like"/>
</dbReference>
<feature type="compositionally biased region" description="Acidic residues" evidence="3">
    <location>
        <begin position="124"/>
        <end position="133"/>
    </location>
</feature>
<dbReference type="GO" id="GO:0071013">
    <property type="term" value="C:catalytic step 2 spliceosome"/>
    <property type="evidence" value="ECO:0007669"/>
    <property type="project" value="TreeGrafter"/>
</dbReference>
<evidence type="ECO:0000313" key="5">
    <source>
        <dbReference type="EMBL" id="KAF2860748.1"/>
    </source>
</evidence>
<dbReference type="GO" id="GO:0003723">
    <property type="term" value="F:RNA binding"/>
    <property type="evidence" value="ECO:0007669"/>
    <property type="project" value="UniProtKB-UniRule"/>
</dbReference>
<dbReference type="Proteomes" id="UP000799421">
    <property type="component" value="Unassembled WGS sequence"/>
</dbReference>
<keyword evidence="6" id="KW-1185">Reference proteome</keyword>